<sequence>MPLLRLAWIIVIGSLSTAVFANAWIQSPEEPFESYRERLKEHLLVNKVWVDVKAKNQELEAVLPFEYRPEPTCEEGPSVGVLMFHGLSDSPFSLKDPARSLADNCVHVRVMMLPGHGTKAEDLINTTRQDWRNAVANAVSNFALEVDSIYLSGFSTGGALVAEYAWHKPDQVQGVVLFSPLFKINSSIDWLAPWLAPVIDWLDHHESDDYSKYASIPVPAISEAYKLAKEVRATVLSDPGKLPVFIALSEEDATVDASVTQNVFDKAFLPNRSSEMVLYSATRPTNEDSPVYVINTDIPEQRIFGLSHMAVHGAPSNPYYGQNGSYRICSWYQSDRDRYRECQEAEDNWYGERSDVLSSKSEIAARLSWNPFFQDLMERVVGFIRHNQKVEMASN</sequence>
<evidence type="ECO:0000313" key="2">
    <source>
        <dbReference type="EMBL" id="MBJ7552470.1"/>
    </source>
</evidence>
<dbReference type="Proteomes" id="UP000598488">
    <property type="component" value="Unassembled WGS sequence"/>
</dbReference>
<gene>
    <name evidence="2" type="ORF">JHD44_17450</name>
</gene>
<dbReference type="GO" id="GO:0016787">
    <property type="term" value="F:hydrolase activity"/>
    <property type="evidence" value="ECO:0007669"/>
    <property type="project" value="UniProtKB-KW"/>
</dbReference>
<evidence type="ECO:0000259" key="1">
    <source>
        <dbReference type="Pfam" id="PF12146"/>
    </source>
</evidence>
<dbReference type="InterPro" id="IPR050266">
    <property type="entry name" value="AB_hydrolase_sf"/>
</dbReference>
<dbReference type="PANTHER" id="PTHR43798">
    <property type="entry name" value="MONOACYLGLYCEROL LIPASE"/>
    <property type="match status" value="1"/>
</dbReference>
<keyword evidence="3" id="KW-1185">Reference proteome</keyword>
<dbReference type="EMBL" id="JAEMUH010000020">
    <property type="protein sequence ID" value="MBJ7552470.1"/>
    <property type="molecule type" value="Genomic_DNA"/>
</dbReference>
<dbReference type="RefSeq" id="WP_199464015.1">
    <property type="nucleotide sequence ID" value="NZ_JAEMUH010000020.1"/>
</dbReference>
<reference evidence="2 3" key="1">
    <citation type="submission" date="2020-12" db="EMBL/GenBank/DDBJ databases">
        <title>Comparative genome analysis of fungal antagonists Marinomonas ostreistagni 398 and M. spartinae 468.</title>
        <authorList>
            <person name="Fields J.L."/>
            <person name="Mavrodi O.V."/>
            <person name="Biber P.D."/>
            <person name="Indest K.J."/>
            <person name="Mavrodi D.V."/>
        </authorList>
    </citation>
    <scope>NUCLEOTIDE SEQUENCE [LARGE SCALE GENOMIC DNA]</scope>
    <source>
        <strain evidence="2 3">USM7</strain>
    </source>
</reference>
<comment type="caution">
    <text evidence="2">The sequence shown here is derived from an EMBL/GenBank/DDBJ whole genome shotgun (WGS) entry which is preliminary data.</text>
</comment>
<proteinExistence type="predicted"/>
<protein>
    <submittedName>
        <fullName evidence="2">Alpha/beta fold hydrolase</fullName>
    </submittedName>
</protein>
<accession>A0ABS0ZFK8</accession>
<organism evidence="2 3">
    <name type="scientific">Marinomonas ostreistagni</name>
    <dbReference type="NCBI Taxonomy" id="359209"/>
    <lineage>
        <taxon>Bacteria</taxon>
        <taxon>Pseudomonadati</taxon>
        <taxon>Pseudomonadota</taxon>
        <taxon>Gammaproteobacteria</taxon>
        <taxon>Oceanospirillales</taxon>
        <taxon>Oceanospirillaceae</taxon>
        <taxon>Marinomonas</taxon>
    </lineage>
</organism>
<keyword evidence="2" id="KW-0378">Hydrolase</keyword>
<dbReference type="SUPFAM" id="SSF53474">
    <property type="entry name" value="alpha/beta-Hydrolases"/>
    <property type="match status" value="1"/>
</dbReference>
<dbReference type="InterPro" id="IPR029058">
    <property type="entry name" value="AB_hydrolase_fold"/>
</dbReference>
<feature type="domain" description="Serine aminopeptidase S33" evidence="1">
    <location>
        <begin position="81"/>
        <end position="200"/>
    </location>
</feature>
<dbReference type="InterPro" id="IPR022742">
    <property type="entry name" value="Hydrolase_4"/>
</dbReference>
<dbReference type="PANTHER" id="PTHR43798:SF33">
    <property type="entry name" value="HYDROLASE, PUTATIVE (AFU_ORTHOLOGUE AFUA_2G14860)-RELATED"/>
    <property type="match status" value="1"/>
</dbReference>
<dbReference type="Pfam" id="PF12146">
    <property type="entry name" value="Hydrolase_4"/>
    <property type="match status" value="1"/>
</dbReference>
<name>A0ABS0ZFK8_9GAMM</name>
<dbReference type="Gene3D" id="3.40.50.1820">
    <property type="entry name" value="alpha/beta hydrolase"/>
    <property type="match status" value="1"/>
</dbReference>
<evidence type="ECO:0000313" key="3">
    <source>
        <dbReference type="Proteomes" id="UP000598488"/>
    </source>
</evidence>